<sequence length="466" mass="48856">MQASKSFALVAALAAAALASSALAAPKPGPALHDQALEILTKGVAFRTVKGAGNTPAYAAYLKGVLVAAGYKPDDVRVEETDGTAILIARYPGADPRKKPIVVLGHMDVVEARREDWQRDPFTPVVENGYVYGRGSVDNKFDVSMAVATLAELRREGWKPGRDVILALSGDEETEMASTQKLAARLKNAELVLNDDAGGGLLGEDGKPVIYQLQAGEKTYADFTLTVTDPGGHSSRPGPTNAIVELAQALAKVGAYKFPAMQSELTTAYFKASAPLTPGPAGAAMKAYLVDPKDEAAIATLSAEPEYVGQVRTTCVATMVNGGHATNALPQKATANINCRIFPGTPSEQVRQTLAKVIDDPKVTVARVTGDGSIDAPASPLRPDVMAAVTKAVHAQHPTLTIVPSMSAGATDSMHFRALGVPSYGVAGLYMKPSDDFTHGLNERAPVAAIDGALAHWKVLLKELAK</sequence>
<evidence type="ECO:0000256" key="2">
    <source>
        <dbReference type="ARBA" id="ARBA00022670"/>
    </source>
</evidence>
<evidence type="ECO:0000256" key="6">
    <source>
        <dbReference type="SAM" id="SignalP"/>
    </source>
</evidence>
<dbReference type="InterPro" id="IPR036264">
    <property type="entry name" value="Bact_exopeptidase_dim_dom"/>
</dbReference>
<dbReference type="Proteomes" id="UP000249842">
    <property type="component" value="Unassembled WGS sequence"/>
</dbReference>
<name>A0A328B6D6_9CAUL</name>
<keyword evidence="6" id="KW-0732">Signal</keyword>
<dbReference type="OrthoDB" id="9809784at2"/>
<feature type="signal peptide" evidence="6">
    <location>
        <begin position="1"/>
        <end position="24"/>
    </location>
</feature>
<protein>
    <recommendedName>
        <fullName evidence="7">Peptidase M20 dimerisation domain-containing protein</fullName>
    </recommendedName>
</protein>
<dbReference type="Gene3D" id="3.30.70.360">
    <property type="match status" value="1"/>
</dbReference>
<reference evidence="9" key="1">
    <citation type="submission" date="2018-05" db="EMBL/GenBank/DDBJ databases">
        <authorList>
            <person name="Li X."/>
        </authorList>
    </citation>
    <scope>NUCLEOTIDE SEQUENCE [LARGE SCALE GENOMIC DNA]</scope>
    <source>
        <strain evidence="9">HKS-05</strain>
    </source>
</reference>
<dbReference type="PANTHER" id="PTHR45962:SF1">
    <property type="entry name" value="N-FATTY-ACYL-AMINO ACID SYNTHASE_HYDROLASE PM20D1"/>
    <property type="match status" value="1"/>
</dbReference>
<dbReference type="GO" id="GO:0008233">
    <property type="term" value="F:peptidase activity"/>
    <property type="evidence" value="ECO:0007669"/>
    <property type="project" value="UniProtKB-KW"/>
</dbReference>
<dbReference type="InterPro" id="IPR047177">
    <property type="entry name" value="Pept_M20A"/>
</dbReference>
<evidence type="ECO:0000256" key="3">
    <source>
        <dbReference type="ARBA" id="ARBA00022723"/>
    </source>
</evidence>
<evidence type="ECO:0000256" key="4">
    <source>
        <dbReference type="ARBA" id="ARBA00022801"/>
    </source>
</evidence>
<dbReference type="RefSeq" id="WP_111458787.1">
    <property type="nucleotide sequence ID" value="NZ_QFYP01000001.1"/>
</dbReference>
<dbReference type="NCBIfam" id="NF006596">
    <property type="entry name" value="PRK09133.1"/>
    <property type="match status" value="1"/>
</dbReference>
<dbReference type="GO" id="GO:0046872">
    <property type="term" value="F:metal ion binding"/>
    <property type="evidence" value="ECO:0007669"/>
    <property type="project" value="UniProtKB-KW"/>
</dbReference>
<organism evidence="8 9">
    <name type="scientific">Phenylobacterium hankyongense</name>
    <dbReference type="NCBI Taxonomy" id="1813876"/>
    <lineage>
        <taxon>Bacteria</taxon>
        <taxon>Pseudomonadati</taxon>
        <taxon>Pseudomonadota</taxon>
        <taxon>Alphaproteobacteria</taxon>
        <taxon>Caulobacterales</taxon>
        <taxon>Caulobacteraceae</taxon>
        <taxon>Phenylobacterium</taxon>
    </lineage>
</organism>
<dbReference type="AlphaFoldDB" id="A0A328B6D6"/>
<comment type="caution">
    <text evidence="8">The sequence shown here is derived from an EMBL/GenBank/DDBJ whole genome shotgun (WGS) entry which is preliminary data.</text>
</comment>
<evidence type="ECO:0000313" key="8">
    <source>
        <dbReference type="EMBL" id="RAK61496.1"/>
    </source>
</evidence>
<dbReference type="Gene3D" id="3.40.630.10">
    <property type="entry name" value="Zn peptidases"/>
    <property type="match status" value="1"/>
</dbReference>
<evidence type="ECO:0000313" key="9">
    <source>
        <dbReference type="Proteomes" id="UP000249842"/>
    </source>
</evidence>
<dbReference type="EMBL" id="QFYP01000001">
    <property type="protein sequence ID" value="RAK61496.1"/>
    <property type="molecule type" value="Genomic_DNA"/>
</dbReference>
<dbReference type="InterPro" id="IPR002933">
    <property type="entry name" value="Peptidase_M20"/>
</dbReference>
<dbReference type="Pfam" id="PF07687">
    <property type="entry name" value="M20_dimer"/>
    <property type="match status" value="1"/>
</dbReference>
<dbReference type="InterPro" id="IPR011650">
    <property type="entry name" value="Peptidase_M20_dimer"/>
</dbReference>
<dbReference type="SUPFAM" id="SSF55031">
    <property type="entry name" value="Bacterial exopeptidase dimerisation domain"/>
    <property type="match status" value="1"/>
</dbReference>
<gene>
    <name evidence="8" type="ORF">DJ021_17645</name>
</gene>
<feature type="chain" id="PRO_5016324243" description="Peptidase M20 dimerisation domain-containing protein" evidence="6">
    <location>
        <begin position="25"/>
        <end position="466"/>
    </location>
</feature>
<keyword evidence="5" id="KW-0862">Zinc</keyword>
<evidence type="ECO:0000259" key="7">
    <source>
        <dbReference type="Pfam" id="PF07687"/>
    </source>
</evidence>
<proteinExistence type="inferred from homology"/>
<comment type="similarity">
    <text evidence="1">Belongs to the peptidase M20A family.</text>
</comment>
<dbReference type="PANTHER" id="PTHR45962">
    <property type="entry name" value="N-FATTY-ACYL-AMINO ACID SYNTHASE/HYDROLASE PM20D1"/>
    <property type="match status" value="1"/>
</dbReference>
<evidence type="ECO:0000256" key="5">
    <source>
        <dbReference type="ARBA" id="ARBA00022833"/>
    </source>
</evidence>
<keyword evidence="9" id="KW-1185">Reference proteome</keyword>
<dbReference type="Gene3D" id="1.10.150.900">
    <property type="match status" value="1"/>
</dbReference>
<accession>A0A328B6D6</accession>
<dbReference type="SUPFAM" id="SSF53187">
    <property type="entry name" value="Zn-dependent exopeptidases"/>
    <property type="match status" value="1"/>
</dbReference>
<keyword evidence="4" id="KW-0378">Hydrolase</keyword>
<keyword evidence="3" id="KW-0479">Metal-binding</keyword>
<dbReference type="Pfam" id="PF01546">
    <property type="entry name" value="Peptidase_M20"/>
    <property type="match status" value="1"/>
</dbReference>
<evidence type="ECO:0000256" key="1">
    <source>
        <dbReference type="ARBA" id="ARBA00006247"/>
    </source>
</evidence>
<feature type="domain" description="Peptidase M20 dimerisation" evidence="7">
    <location>
        <begin position="216"/>
        <end position="362"/>
    </location>
</feature>
<dbReference type="GO" id="GO:0006508">
    <property type="term" value="P:proteolysis"/>
    <property type="evidence" value="ECO:0007669"/>
    <property type="project" value="UniProtKB-KW"/>
</dbReference>
<keyword evidence="2" id="KW-0645">Protease</keyword>